<organism evidence="2 3">
    <name type="scientific">Rarobacter incanus</name>
    <dbReference type="NCBI Taxonomy" id="153494"/>
    <lineage>
        <taxon>Bacteria</taxon>
        <taxon>Bacillati</taxon>
        <taxon>Actinomycetota</taxon>
        <taxon>Actinomycetes</taxon>
        <taxon>Micrococcales</taxon>
        <taxon>Rarobacteraceae</taxon>
        <taxon>Rarobacter</taxon>
    </lineage>
</organism>
<accession>A0A542SQJ5</accession>
<gene>
    <name evidence="2" type="ORF">FB389_1560</name>
</gene>
<protein>
    <submittedName>
        <fullName evidence="2">Uncharacterized protein</fullName>
    </submittedName>
</protein>
<evidence type="ECO:0000313" key="3">
    <source>
        <dbReference type="Proteomes" id="UP000316181"/>
    </source>
</evidence>
<keyword evidence="1" id="KW-1133">Transmembrane helix</keyword>
<reference evidence="2 3" key="1">
    <citation type="submission" date="2019-06" db="EMBL/GenBank/DDBJ databases">
        <title>Sequencing the genomes of 1000 actinobacteria strains.</title>
        <authorList>
            <person name="Klenk H.-P."/>
        </authorList>
    </citation>
    <scope>NUCLEOTIDE SEQUENCE [LARGE SCALE GENOMIC DNA]</scope>
    <source>
        <strain evidence="2 3">DSM 10596</strain>
    </source>
</reference>
<dbReference type="EMBL" id="VFNV01000001">
    <property type="protein sequence ID" value="TQK76865.1"/>
    <property type="molecule type" value="Genomic_DNA"/>
</dbReference>
<proteinExistence type="predicted"/>
<name>A0A542SQJ5_9MICO</name>
<keyword evidence="3" id="KW-1185">Reference proteome</keyword>
<keyword evidence="1" id="KW-0812">Transmembrane</keyword>
<comment type="caution">
    <text evidence="2">The sequence shown here is derived from an EMBL/GenBank/DDBJ whole genome shotgun (WGS) entry which is preliminary data.</text>
</comment>
<evidence type="ECO:0000256" key="1">
    <source>
        <dbReference type="SAM" id="Phobius"/>
    </source>
</evidence>
<keyword evidence="1" id="KW-0472">Membrane</keyword>
<sequence length="216" mass="22482">MRPGPSDVWCSPWRFGHGFGSLFGSSFGSAFGSAFGSLLGPRWRHDVGRHPVWPHGAGVRRSGGSPCGALATGALAAVRWAHGRLWRLCAWAHGRLGQLCAGHMGDWGSCALGTWATGAAVRWAHGRLGQLCAGHMGDWGGWAAGCWWGGCALTGAAVCCGVVSGCRGVCFVVNLLGLKVLVAVAIGRGVGWFGWALGATMSQAHATLVSWMGRML</sequence>
<dbReference type="AlphaFoldDB" id="A0A542SQJ5"/>
<dbReference type="Proteomes" id="UP000316181">
    <property type="component" value="Unassembled WGS sequence"/>
</dbReference>
<evidence type="ECO:0000313" key="2">
    <source>
        <dbReference type="EMBL" id="TQK76865.1"/>
    </source>
</evidence>
<feature type="transmembrane region" description="Helical" evidence="1">
    <location>
        <begin position="20"/>
        <end position="40"/>
    </location>
</feature>